<dbReference type="Proteomes" id="UP000240904">
    <property type="component" value="Unassembled WGS sequence"/>
</dbReference>
<organism evidence="2 3">
    <name type="scientific">Photobacterium lipolyticum</name>
    <dbReference type="NCBI Taxonomy" id="266810"/>
    <lineage>
        <taxon>Bacteria</taxon>
        <taxon>Pseudomonadati</taxon>
        <taxon>Pseudomonadota</taxon>
        <taxon>Gammaproteobacteria</taxon>
        <taxon>Vibrionales</taxon>
        <taxon>Vibrionaceae</taxon>
        <taxon>Photobacterium</taxon>
    </lineage>
</organism>
<keyword evidence="3" id="KW-1185">Reference proteome</keyword>
<dbReference type="Pfam" id="PF18864">
    <property type="entry name" value="AbiTii"/>
    <property type="match status" value="1"/>
</dbReference>
<dbReference type="RefSeq" id="WP_107284059.1">
    <property type="nucleotide sequence ID" value="NZ_PYMC01000010.1"/>
</dbReference>
<evidence type="ECO:0000259" key="1">
    <source>
        <dbReference type="Pfam" id="PF18864"/>
    </source>
</evidence>
<gene>
    <name evidence="2" type="ORF">C9I89_14505</name>
</gene>
<protein>
    <recommendedName>
        <fullName evidence="1">AbiTii domain-containing protein</fullName>
    </recommendedName>
</protein>
<accession>A0A2T3MWC0</accession>
<proteinExistence type="predicted"/>
<dbReference type="EMBL" id="PYMC01000010">
    <property type="protein sequence ID" value="PSW04186.1"/>
    <property type="molecule type" value="Genomic_DNA"/>
</dbReference>
<reference evidence="2 3" key="1">
    <citation type="submission" date="2018-03" db="EMBL/GenBank/DDBJ databases">
        <title>Whole genome sequencing of Histamine producing bacteria.</title>
        <authorList>
            <person name="Butler K."/>
        </authorList>
    </citation>
    <scope>NUCLEOTIDE SEQUENCE [LARGE SCALE GENOMIC DNA]</scope>
    <source>
        <strain evidence="2 3">DSM 16190</strain>
    </source>
</reference>
<sequence length="294" mass="32351">MTTPIVLTLQRHALDNQFPITELLRMAYAAAVKLNLSDFQEWAGRELNGYGKNEVPDYRSVKGNLRAFNQFRGWIPVQMPDNEWDRTVSTYNNGQSIAEVEQLASANGTITVDFPVERALLLQEIFNFDGEFRIFIGHAAMENILSAVRNRILEWALQLESDGILGDGISFSREEKEKAKVSGNIHIGNFQGVLGDVSESTVTQNLNLTVSQGDFDQLADVLRSHKVPFDDIAELKTAIEEDGYVDGKSGLGKKVSGWIGKMTVKACDGSWNMAIATAANVLGTAVNGYYGIGV</sequence>
<name>A0A2T3MWC0_9GAMM</name>
<feature type="domain" description="AbiTii" evidence="1">
    <location>
        <begin position="5"/>
        <end position="181"/>
    </location>
</feature>
<dbReference type="InterPro" id="IPR041304">
    <property type="entry name" value="AbiTii"/>
</dbReference>
<evidence type="ECO:0000313" key="2">
    <source>
        <dbReference type="EMBL" id="PSW04186.1"/>
    </source>
</evidence>
<dbReference type="OrthoDB" id="766804at2"/>
<dbReference type="AlphaFoldDB" id="A0A2T3MWC0"/>
<comment type="caution">
    <text evidence="2">The sequence shown here is derived from an EMBL/GenBank/DDBJ whole genome shotgun (WGS) entry which is preliminary data.</text>
</comment>
<evidence type="ECO:0000313" key="3">
    <source>
        <dbReference type="Proteomes" id="UP000240904"/>
    </source>
</evidence>